<feature type="region of interest" description="Disordered" evidence="1">
    <location>
        <begin position="1"/>
        <end position="37"/>
    </location>
</feature>
<organism evidence="2">
    <name type="scientific">Ixodes ricinus</name>
    <name type="common">Common tick</name>
    <name type="synonym">Acarus ricinus</name>
    <dbReference type="NCBI Taxonomy" id="34613"/>
    <lineage>
        <taxon>Eukaryota</taxon>
        <taxon>Metazoa</taxon>
        <taxon>Ecdysozoa</taxon>
        <taxon>Arthropoda</taxon>
        <taxon>Chelicerata</taxon>
        <taxon>Arachnida</taxon>
        <taxon>Acari</taxon>
        <taxon>Parasitiformes</taxon>
        <taxon>Ixodida</taxon>
        <taxon>Ixodoidea</taxon>
        <taxon>Ixodidae</taxon>
        <taxon>Ixodinae</taxon>
        <taxon>Ixodes</taxon>
    </lineage>
</organism>
<accession>A0A0K8RQ95</accession>
<feature type="non-terminal residue" evidence="2">
    <location>
        <position position="1"/>
    </location>
</feature>
<feature type="region of interest" description="Disordered" evidence="1">
    <location>
        <begin position="50"/>
        <end position="130"/>
    </location>
</feature>
<evidence type="ECO:0000256" key="1">
    <source>
        <dbReference type="SAM" id="MobiDB-lite"/>
    </source>
</evidence>
<keyword evidence="2" id="KW-0689">Ribosomal protein</keyword>
<proteinExistence type="evidence at transcript level"/>
<dbReference type="EMBL" id="GADI01000557">
    <property type="protein sequence ID" value="JAA73251.1"/>
    <property type="molecule type" value="mRNA"/>
</dbReference>
<name>A0A0K8RQ95_IXORI</name>
<feature type="compositionally biased region" description="Low complexity" evidence="1">
    <location>
        <begin position="50"/>
        <end position="62"/>
    </location>
</feature>
<protein>
    <submittedName>
        <fullName evidence="2">Putative ptz00096 40s ribosomal protein s15</fullName>
    </submittedName>
</protein>
<sequence length="130" mass="13751">GRKTNARRLGPNERKDGTFSRPSNTYPPGGRTSDRNLACTCPRTQLMEADALPGPAGATPAGLKRKPFGHSSRSSGGANEGGAGPPRRKPEGGGRLTSRDMLVGPRNWFGLHRGGSTTARPSTRSKSSRR</sequence>
<feature type="compositionally biased region" description="Polar residues" evidence="1">
    <location>
        <begin position="115"/>
        <end position="130"/>
    </location>
</feature>
<evidence type="ECO:0000313" key="2">
    <source>
        <dbReference type="EMBL" id="JAA73251.1"/>
    </source>
</evidence>
<dbReference type="GO" id="GO:0005840">
    <property type="term" value="C:ribosome"/>
    <property type="evidence" value="ECO:0007669"/>
    <property type="project" value="UniProtKB-KW"/>
</dbReference>
<dbReference type="AlphaFoldDB" id="A0A0K8RQ95"/>
<keyword evidence="2" id="KW-0687">Ribonucleoprotein</keyword>
<reference evidence="2" key="1">
    <citation type="submission" date="2012-12" db="EMBL/GenBank/DDBJ databases">
        <title>Identification and characterization of a phenylalanine ammonia-lyase gene family in Isatis indigotica Fort.</title>
        <authorList>
            <person name="Liu Q."/>
            <person name="Chen J."/>
            <person name="Zhou X."/>
            <person name="Di P."/>
            <person name="Xiao Y."/>
            <person name="Xuan H."/>
            <person name="Zhang L."/>
            <person name="Chen W."/>
        </authorList>
    </citation>
    <scope>NUCLEOTIDE SEQUENCE</scope>
    <source>
        <tissue evidence="2">Salivary gland</tissue>
    </source>
</reference>